<keyword evidence="2" id="KW-0464">Manganese</keyword>
<dbReference type="GO" id="GO:0016853">
    <property type="term" value="F:isomerase activity"/>
    <property type="evidence" value="ECO:0007669"/>
    <property type="project" value="UniProtKB-KW"/>
</dbReference>
<evidence type="ECO:0000313" key="5">
    <source>
        <dbReference type="EMBL" id="GGY83163.1"/>
    </source>
</evidence>
<dbReference type="Gene3D" id="3.20.20.150">
    <property type="entry name" value="Divalent-metal-dependent TIM barrel enzymes"/>
    <property type="match status" value="1"/>
</dbReference>
<reference evidence="5" key="1">
    <citation type="journal article" date="2014" name="Int. J. Syst. Evol. Microbiol.">
        <title>Complete genome sequence of Corynebacterium casei LMG S-19264T (=DSM 44701T), isolated from a smear-ripened cheese.</title>
        <authorList>
            <consortium name="US DOE Joint Genome Institute (JGI-PGF)"/>
            <person name="Walter F."/>
            <person name="Albersmeier A."/>
            <person name="Kalinowski J."/>
            <person name="Ruckert C."/>
        </authorList>
    </citation>
    <scope>NUCLEOTIDE SEQUENCE</scope>
    <source>
        <strain evidence="5">KCTC 12344</strain>
    </source>
</reference>
<dbReference type="GO" id="GO:0046872">
    <property type="term" value="F:metal ion binding"/>
    <property type="evidence" value="ECO:0007669"/>
    <property type="project" value="UniProtKB-KW"/>
</dbReference>
<dbReference type="PANTHER" id="PTHR30268:SF0">
    <property type="entry name" value="L-RHAMNOSE ISOMERASE"/>
    <property type="match status" value="1"/>
</dbReference>
<dbReference type="NCBIfam" id="TIGR02629">
    <property type="entry name" value="L_rham_iso_rhiz"/>
    <property type="match status" value="1"/>
</dbReference>
<evidence type="ECO:0000259" key="4">
    <source>
        <dbReference type="Pfam" id="PF01261"/>
    </source>
</evidence>
<dbReference type="Pfam" id="PF01261">
    <property type="entry name" value="AP_endonuc_2"/>
    <property type="match status" value="1"/>
</dbReference>
<dbReference type="Proteomes" id="UP000619512">
    <property type="component" value="Unassembled WGS sequence"/>
</dbReference>
<keyword evidence="3 5" id="KW-0413">Isomerase</keyword>
<dbReference type="PANTHER" id="PTHR30268">
    <property type="entry name" value="L-RHAMNOSE ISOMERASE"/>
    <property type="match status" value="1"/>
</dbReference>
<feature type="domain" description="Xylose isomerase-like TIM barrel" evidence="4">
    <location>
        <begin position="105"/>
        <end position="296"/>
    </location>
</feature>
<accession>A0AA87YAD2</accession>
<dbReference type="InterPro" id="IPR013451">
    <property type="entry name" value="L_rhamnose_iso"/>
</dbReference>
<dbReference type="InterPro" id="IPR036237">
    <property type="entry name" value="Xyl_isomerase-like_sf"/>
</dbReference>
<protein>
    <submittedName>
        <fullName evidence="5">L-rhamnose isomerase</fullName>
    </submittedName>
</protein>
<name>A0AA87YAD2_9BURK</name>
<dbReference type="AlphaFoldDB" id="A0AA87YAD2"/>
<evidence type="ECO:0000256" key="3">
    <source>
        <dbReference type="ARBA" id="ARBA00023235"/>
    </source>
</evidence>
<gene>
    <name evidence="5" type="ORF">GCM10007388_15210</name>
</gene>
<organism evidence="5 6">
    <name type="scientific">Pseudoduganella plicata</name>
    <dbReference type="NCBI Taxonomy" id="321984"/>
    <lineage>
        <taxon>Bacteria</taxon>
        <taxon>Pseudomonadati</taxon>
        <taxon>Pseudomonadota</taxon>
        <taxon>Betaproteobacteria</taxon>
        <taxon>Burkholderiales</taxon>
        <taxon>Oxalobacteraceae</taxon>
        <taxon>Telluria group</taxon>
        <taxon>Pseudoduganella</taxon>
    </lineage>
</organism>
<proteinExistence type="predicted"/>
<sequence length="435" mass="46899">MNAGAMNPVIDSGRVAEHNASVQANVQADYEALGGMLARRGIDIEQMTALAQGFAVAVPSWGVGTGGTRFARFPGRGEPRNVFEKMEDCAVIHQLTRATPAVSLHFPWDRTDDPAALREVAEGYGLGFDAVNSNTFQDQQNQEQSYKYGSLTAQSGAVRAQAVAHNIECIELGRALGSKALTVWVGDGANFPGQHNLRGALERYLDSMRDIYGALPQDWQLFIEHKLFEPAFYATTIADWGTSFACATELGPKAKCLVDLGHHAPNTNIEMIVARLAQFGKLGGFHFNDSKYGDDDLDSGSINPFQLFLVFNELADAAQRDPSFSPAYMLDQSHNVTDPIESLMSSAVEVQRAFVQAALVDRNALRAHQEGNDVLQAAQTLKAAYRTDVSPILAMARLRAGGAADPVGAYRASGYRTMAAERRPAKAGASSSGIV</sequence>
<evidence type="ECO:0000256" key="2">
    <source>
        <dbReference type="ARBA" id="ARBA00023211"/>
    </source>
</evidence>
<reference evidence="5" key="2">
    <citation type="submission" date="2022-12" db="EMBL/GenBank/DDBJ databases">
        <authorList>
            <person name="Sun Q."/>
            <person name="Kim S."/>
        </authorList>
    </citation>
    <scope>NUCLEOTIDE SEQUENCE</scope>
    <source>
        <strain evidence="5">KCTC 12344</strain>
    </source>
</reference>
<dbReference type="InterPro" id="IPR050337">
    <property type="entry name" value="L-rhamnose_isomerase"/>
</dbReference>
<evidence type="ECO:0000256" key="1">
    <source>
        <dbReference type="ARBA" id="ARBA00022723"/>
    </source>
</evidence>
<comment type="caution">
    <text evidence="5">The sequence shown here is derived from an EMBL/GenBank/DDBJ whole genome shotgun (WGS) entry which is preliminary data.</text>
</comment>
<evidence type="ECO:0000313" key="6">
    <source>
        <dbReference type="Proteomes" id="UP000619512"/>
    </source>
</evidence>
<keyword evidence="1" id="KW-0479">Metal-binding</keyword>
<dbReference type="EMBL" id="BMWW01000002">
    <property type="protein sequence ID" value="GGY83163.1"/>
    <property type="molecule type" value="Genomic_DNA"/>
</dbReference>
<dbReference type="SUPFAM" id="SSF51658">
    <property type="entry name" value="Xylose isomerase-like"/>
    <property type="match status" value="1"/>
</dbReference>
<dbReference type="InterPro" id="IPR013022">
    <property type="entry name" value="Xyl_isomerase-like_TIM-brl"/>
</dbReference>